<evidence type="ECO:0000313" key="3">
    <source>
        <dbReference type="Proteomes" id="UP000027931"/>
    </source>
</evidence>
<reference evidence="2 3" key="1">
    <citation type="journal article" date="2013" name="Int. J. Syst. Evol. Microbiol.">
        <title>Tumebacillus flagellatus sp. nov., an alpha-amylase/pullulanase-producing bacterium isolated from cassava wastewater.</title>
        <authorList>
            <person name="Wang Q."/>
            <person name="Xie N."/>
            <person name="Qin Y."/>
            <person name="Shen N."/>
            <person name="Zhu J."/>
            <person name="Mi H."/>
            <person name="Huang R."/>
        </authorList>
    </citation>
    <scope>NUCLEOTIDE SEQUENCE [LARGE SCALE GENOMIC DNA]</scope>
    <source>
        <strain evidence="2 3">GST4</strain>
    </source>
</reference>
<protein>
    <submittedName>
        <fullName evidence="2">Membrane protein</fullName>
    </submittedName>
</protein>
<dbReference type="AlphaFoldDB" id="A0A074MCS8"/>
<dbReference type="RefSeq" id="WP_038086518.1">
    <property type="nucleotide sequence ID" value="NZ_JMIR01000009.1"/>
</dbReference>
<dbReference type="OrthoDB" id="1846546at2"/>
<dbReference type="Proteomes" id="UP000027931">
    <property type="component" value="Unassembled WGS sequence"/>
</dbReference>
<dbReference type="Pfam" id="PF14045">
    <property type="entry name" value="YIEGIA"/>
    <property type="match status" value="1"/>
</dbReference>
<dbReference type="STRING" id="1157490.EL26_08465"/>
<feature type="transmembrane region" description="Helical" evidence="1">
    <location>
        <begin position="138"/>
        <end position="159"/>
    </location>
</feature>
<comment type="caution">
    <text evidence="2">The sequence shown here is derived from an EMBL/GenBank/DDBJ whole genome shotgun (WGS) entry which is preliminary data.</text>
</comment>
<keyword evidence="1" id="KW-0812">Transmembrane</keyword>
<gene>
    <name evidence="2" type="ORF">EL26_08465</name>
</gene>
<feature type="transmembrane region" description="Helical" evidence="1">
    <location>
        <begin position="38"/>
        <end position="59"/>
    </location>
</feature>
<organism evidence="2 3">
    <name type="scientific">Tumebacillus flagellatus</name>
    <dbReference type="NCBI Taxonomy" id="1157490"/>
    <lineage>
        <taxon>Bacteria</taxon>
        <taxon>Bacillati</taxon>
        <taxon>Bacillota</taxon>
        <taxon>Bacilli</taxon>
        <taxon>Bacillales</taxon>
        <taxon>Alicyclobacillaceae</taxon>
        <taxon>Tumebacillus</taxon>
    </lineage>
</organism>
<keyword evidence="1" id="KW-0472">Membrane</keyword>
<keyword evidence="1" id="KW-1133">Transmembrane helix</keyword>
<dbReference type="eggNOG" id="ENOG502Z8EA">
    <property type="taxonomic scope" value="Bacteria"/>
</dbReference>
<evidence type="ECO:0000313" key="2">
    <source>
        <dbReference type="EMBL" id="KEO83677.1"/>
    </source>
</evidence>
<dbReference type="InterPro" id="IPR025918">
    <property type="entry name" value="YIEGIA"/>
</dbReference>
<dbReference type="EMBL" id="JMIR01000009">
    <property type="protein sequence ID" value="KEO83677.1"/>
    <property type="molecule type" value="Genomic_DNA"/>
</dbReference>
<name>A0A074MCS8_9BACL</name>
<keyword evidence="3" id="KW-1185">Reference proteome</keyword>
<proteinExistence type="predicted"/>
<feature type="transmembrane region" description="Helical" evidence="1">
    <location>
        <begin position="7"/>
        <end position="23"/>
    </location>
</feature>
<sequence>MSEFTRIIFVGSVMGIICRMWLLRTDYRQYPTYPHGKIIHLALGVIASGLGSVLVATLLDKNYTAVTFLTLAAQQFRDVRNMERQMLTNVDELELVPRGLTYIEGIAMAFEGRNYLVIATAFFTGIATHFWHWYGGGLVGIVCIVIAVKYMAGRTIAFIGNVREGQVRFEGPNLFVDDILIYNTGLKDTQQKILKHGVGLILEPKNANATVTFSNLGQRQAILHDVATILGVYRDSGEPSLVPLSKRDLDSGRLAIFLLPLDRDVEKAKAIVRRAPVLENAYRRPLKLTGKVKPDHHL</sequence>
<accession>A0A074MCS8</accession>
<evidence type="ECO:0000256" key="1">
    <source>
        <dbReference type="SAM" id="Phobius"/>
    </source>
</evidence>